<dbReference type="EMBL" id="DS022256">
    <property type="protein sequence ID" value="EWG51932.1"/>
    <property type="molecule type" value="Genomic_DNA"/>
</dbReference>
<sequence>MEGERDYRTAQGGCKGHKACAPDARLKPAPLKLKAIAHGLQL</sequence>
<reference evidence="1 2" key="1">
    <citation type="journal article" date="2010" name="Nature">
        <title>Comparative genomics reveals mobile pathogenicity chromosomes in Fusarium.</title>
        <authorList>
            <person name="Ma L.J."/>
            <person name="van der Does H.C."/>
            <person name="Borkovich K.A."/>
            <person name="Coleman J.J."/>
            <person name="Daboussi M.J."/>
            <person name="Di Pietro A."/>
            <person name="Dufresne M."/>
            <person name="Freitag M."/>
            <person name="Grabherr M."/>
            <person name="Henrissat B."/>
            <person name="Houterman P.M."/>
            <person name="Kang S."/>
            <person name="Shim W.B."/>
            <person name="Woloshuk C."/>
            <person name="Xie X."/>
            <person name="Xu J.R."/>
            <person name="Antoniw J."/>
            <person name="Baker S.E."/>
            <person name="Bluhm B.H."/>
            <person name="Breakspear A."/>
            <person name="Brown D.W."/>
            <person name="Butchko R.A."/>
            <person name="Chapman S."/>
            <person name="Coulson R."/>
            <person name="Coutinho P.M."/>
            <person name="Danchin E.G."/>
            <person name="Diener A."/>
            <person name="Gale L.R."/>
            <person name="Gardiner D.M."/>
            <person name="Goff S."/>
            <person name="Hammond-Kosack K.E."/>
            <person name="Hilburn K."/>
            <person name="Hua-Van A."/>
            <person name="Jonkers W."/>
            <person name="Kazan K."/>
            <person name="Kodira C.D."/>
            <person name="Koehrsen M."/>
            <person name="Kumar L."/>
            <person name="Lee Y.H."/>
            <person name="Li L."/>
            <person name="Manners J.M."/>
            <person name="Miranda-Saavedra D."/>
            <person name="Mukherjee M."/>
            <person name="Park G."/>
            <person name="Park J."/>
            <person name="Park S.Y."/>
            <person name="Proctor R.H."/>
            <person name="Regev A."/>
            <person name="Ruiz-Roldan M.C."/>
            <person name="Sain D."/>
            <person name="Sakthikumar S."/>
            <person name="Sykes S."/>
            <person name="Schwartz D.C."/>
            <person name="Turgeon B.G."/>
            <person name="Wapinski I."/>
            <person name="Yoder O."/>
            <person name="Young S."/>
            <person name="Zeng Q."/>
            <person name="Zhou S."/>
            <person name="Galagan J."/>
            <person name="Cuomo C.A."/>
            <person name="Kistler H.C."/>
            <person name="Rep M."/>
        </authorList>
    </citation>
    <scope>NUCLEOTIDE SEQUENCE [LARGE SCALE GENOMIC DNA]</scope>
    <source>
        <strain evidence="2">M3125 / FGSC 7600</strain>
    </source>
</reference>
<organism evidence="1 2">
    <name type="scientific">Gibberella moniliformis (strain M3125 / FGSC 7600)</name>
    <name type="common">Maize ear and stalk rot fungus</name>
    <name type="synonym">Fusarium verticillioides</name>
    <dbReference type="NCBI Taxonomy" id="334819"/>
    <lineage>
        <taxon>Eukaryota</taxon>
        <taxon>Fungi</taxon>
        <taxon>Dikarya</taxon>
        <taxon>Ascomycota</taxon>
        <taxon>Pezizomycotina</taxon>
        <taxon>Sordariomycetes</taxon>
        <taxon>Hypocreomycetidae</taxon>
        <taxon>Hypocreales</taxon>
        <taxon>Nectriaceae</taxon>
        <taxon>Fusarium</taxon>
        <taxon>Fusarium fujikuroi species complex</taxon>
    </lineage>
</organism>
<keyword evidence="2" id="KW-1185">Reference proteome</keyword>
<dbReference type="VEuPathDB" id="FungiDB:FVEG_16887"/>
<evidence type="ECO:0000313" key="1">
    <source>
        <dbReference type="EMBL" id="EWG51932.1"/>
    </source>
</evidence>
<dbReference type="RefSeq" id="XP_018758123.1">
    <property type="nucleotide sequence ID" value="XM_018906123.1"/>
</dbReference>
<dbReference type="EMBL" id="CM000588">
    <property type="protein sequence ID" value="EWG51932.1"/>
    <property type="molecule type" value="Genomic_DNA"/>
</dbReference>
<name>W7N5N0_GIBM7</name>
<dbReference type="GeneID" id="30073763"/>
<accession>W7N5N0</accession>
<dbReference type="KEGG" id="fvr:FVEG_16887"/>
<dbReference type="AlphaFoldDB" id="W7N5N0"/>
<proteinExistence type="predicted"/>
<gene>
    <name evidence="1" type="ORF">FVEG_16887</name>
</gene>
<evidence type="ECO:0000313" key="2">
    <source>
        <dbReference type="Proteomes" id="UP000009096"/>
    </source>
</evidence>
<protein>
    <submittedName>
        <fullName evidence="1">Uncharacterized protein</fullName>
    </submittedName>
</protein>
<dbReference type="Proteomes" id="UP000009096">
    <property type="component" value="Chromosome 11"/>
</dbReference>